<dbReference type="OrthoDB" id="20368at2759"/>
<gene>
    <name evidence="2" type="ORF">B0T11DRAFT_111084</name>
</gene>
<comment type="caution">
    <text evidence="2">The sequence shown here is derived from an EMBL/GenBank/DDBJ whole genome shotgun (WGS) entry which is preliminary data.</text>
</comment>
<sequence length="469" mass="52484">MPTVKSSVVAQVVKITVPILFIFWTIIYFGLARSRYDEVVRGLRSPRTIFINDFLDNEIDGRFDGRGIAKLCKSKKWTPGLVMSCDPAPGGVGEVRNANLNCIRIAIEIGAELILPEILRRSDTDITIVVPDAGGPVRGLPASHFFDLDNLKSVLSTYCPQMKVYQSLDDLYNVPSVLDPKTFTVHSFTSEFKNGTVLRNPLALGKQFHEWLKHESPPKTRRYPLRVHMESTLYTFPIDTDEADVTRNFGRILHVRRDVRRLAAAALWTLSSRYHLDMDPRVWHSSSTVSDSYFGVHLRIERDVDEDGHFQDYPTQAASYLKHMGQSKAKIAYVASGADDARSGNGGEDGSSAYEDMLDFIRRGADMGLTVVTKRHLLDGGDLAELRRLTWDQRALVDYEVLLRAGEVLGTGASSFAWSVALRRAHAFGRGDEGVLDPGRSVVWQDDYSTLYGKHFPTETGAMALTVWP</sequence>
<evidence type="ECO:0000313" key="3">
    <source>
        <dbReference type="Proteomes" id="UP000813385"/>
    </source>
</evidence>
<evidence type="ECO:0008006" key="4">
    <source>
        <dbReference type="Google" id="ProtNLM"/>
    </source>
</evidence>
<evidence type="ECO:0000313" key="2">
    <source>
        <dbReference type="EMBL" id="KAH7359026.1"/>
    </source>
</evidence>
<keyword evidence="1" id="KW-0472">Membrane</keyword>
<organism evidence="2 3">
    <name type="scientific">Plectosphaerella cucumerina</name>
    <dbReference type="NCBI Taxonomy" id="40658"/>
    <lineage>
        <taxon>Eukaryota</taxon>
        <taxon>Fungi</taxon>
        <taxon>Dikarya</taxon>
        <taxon>Ascomycota</taxon>
        <taxon>Pezizomycotina</taxon>
        <taxon>Sordariomycetes</taxon>
        <taxon>Hypocreomycetidae</taxon>
        <taxon>Glomerellales</taxon>
        <taxon>Plectosphaerellaceae</taxon>
        <taxon>Plectosphaerella</taxon>
    </lineage>
</organism>
<protein>
    <recommendedName>
        <fullName evidence="4">Alternative oxidase</fullName>
    </recommendedName>
</protein>
<accession>A0A8K0TF48</accession>
<proteinExistence type="predicted"/>
<feature type="transmembrane region" description="Helical" evidence="1">
    <location>
        <begin position="12"/>
        <end position="31"/>
    </location>
</feature>
<dbReference type="EMBL" id="JAGPXD010000004">
    <property type="protein sequence ID" value="KAH7359026.1"/>
    <property type="molecule type" value="Genomic_DNA"/>
</dbReference>
<dbReference type="Proteomes" id="UP000813385">
    <property type="component" value="Unassembled WGS sequence"/>
</dbReference>
<reference evidence="2" key="1">
    <citation type="journal article" date="2021" name="Nat. Commun.">
        <title>Genetic determinants of endophytism in the Arabidopsis root mycobiome.</title>
        <authorList>
            <person name="Mesny F."/>
            <person name="Miyauchi S."/>
            <person name="Thiergart T."/>
            <person name="Pickel B."/>
            <person name="Atanasova L."/>
            <person name="Karlsson M."/>
            <person name="Huettel B."/>
            <person name="Barry K.W."/>
            <person name="Haridas S."/>
            <person name="Chen C."/>
            <person name="Bauer D."/>
            <person name="Andreopoulos W."/>
            <person name="Pangilinan J."/>
            <person name="LaButti K."/>
            <person name="Riley R."/>
            <person name="Lipzen A."/>
            <person name="Clum A."/>
            <person name="Drula E."/>
            <person name="Henrissat B."/>
            <person name="Kohler A."/>
            <person name="Grigoriev I.V."/>
            <person name="Martin F.M."/>
            <person name="Hacquard S."/>
        </authorList>
    </citation>
    <scope>NUCLEOTIDE SEQUENCE</scope>
    <source>
        <strain evidence="2">MPI-CAGE-AT-0016</strain>
    </source>
</reference>
<keyword evidence="3" id="KW-1185">Reference proteome</keyword>
<keyword evidence="1" id="KW-0812">Transmembrane</keyword>
<evidence type="ECO:0000256" key="1">
    <source>
        <dbReference type="SAM" id="Phobius"/>
    </source>
</evidence>
<keyword evidence="1" id="KW-1133">Transmembrane helix</keyword>
<name>A0A8K0TF48_9PEZI</name>
<dbReference type="CDD" id="cd11296">
    <property type="entry name" value="O-FucT_like"/>
    <property type="match status" value="1"/>
</dbReference>
<dbReference type="AlphaFoldDB" id="A0A8K0TF48"/>